<dbReference type="GO" id="GO:0019825">
    <property type="term" value="F:oxygen binding"/>
    <property type="evidence" value="ECO:0007669"/>
    <property type="project" value="InterPro"/>
</dbReference>
<dbReference type="CDD" id="cd11386">
    <property type="entry name" value="MCP_signal"/>
    <property type="match status" value="1"/>
</dbReference>
<feature type="coiled-coil region" evidence="4">
    <location>
        <begin position="168"/>
        <end position="214"/>
    </location>
</feature>
<dbReference type="Proteomes" id="UP000700212">
    <property type="component" value="Unassembled WGS sequence"/>
</dbReference>
<protein>
    <submittedName>
        <fullName evidence="6">Globin-coupled sensor protein</fullName>
    </submittedName>
</protein>
<comment type="similarity">
    <text evidence="2">Belongs to the methyl-accepting chemotaxis (MCP) protein family.</text>
</comment>
<evidence type="ECO:0000313" key="6">
    <source>
        <dbReference type="EMBL" id="HJH10287.1"/>
    </source>
</evidence>
<dbReference type="InterPro" id="IPR039379">
    <property type="entry name" value="Protoglobin_sensor_dom"/>
</dbReference>
<evidence type="ECO:0000313" key="7">
    <source>
        <dbReference type="Proteomes" id="UP000700212"/>
    </source>
</evidence>
<dbReference type="SUPFAM" id="SSF46458">
    <property type="entry name" value="Globin-like"/>
    <property type="match status" value="1"/>
</dbReference>
<name>A0A921N9D8_9BACL</name>
<dbReference type="GO" id="GO:0020037">
    <property type="term" value="F:heme binding"/>
    <property type="evidence" value="ECO:0007669"/>
    <property type="project" value="InterPro"/>
</dbReference>
<dbReference type="Gene3D" id="1.10.287.950">
    <property type="entry name" value="Methyl-accepting chemotaxis protein"/>
    <property type="match status" value="1"/>
</dbReference>
<keyword evidence="1 3" id="KW-0807">Transducer</keyword>
<evidence type="ECO:0000259" key="5">
    <source>
        <dbReference type="PROSITE" id="PS50111"/>
    </source>
</evidence>
<dbReference type="GO" id="GO:0006935">
    <property type="term" value="P:chemotaxis"/>
    <property type="evidence" value="ECO:0007669"/>
    <property type="project" value="InterPro"/>
</dbReference>
<dbReference type="SUPFAM" id="SSF58104">
    <property type="entry name" value="Methyl-accepting chemotaxis protein (MCP) signaling domain"/>
    <property type="match status" value="1"/>
</dbReference>
<gene>
    <name evidence="6" type="ORF">K8V30_01110</name>
</gene>
<dbReference type="EMBL" id="DYTV01000011">
    <property type="protein sequence ID" value="HJH10287.1"/>
    <property type="molecule type" value="Genomic_DNA"/>
</dbReference>
<dbReference type="Pfam" id="PF11563">
    <property type="entry name" value="Protoglobin"/>
    <property type="match status" value="1"/>
</dbReference>
<dbReference type="PANTHER" id="PTHR32089">
    <property type="entry name" value="METHYL-ACCEPTING CHEMOTAXIS PROTEIN MCPB"/>
    <property type="match status" value="1"/>
</dbReference>
<dbReference type="Gene3D" id="1.10.490.10">
    <property type="entry name" value="Globins"/>
    <property type="match status" value="1"/>
</dbReference>
<comment type="caution">
    <text evidence="6">The sequence shown here is derived from an EMBL/GenBank/DDBJ whole genome shotgun (WGS) entry which is preliminary data.</text>
</comment>
<dbReference type="GO" id="GO:0004888">
    <property type="term" value="F:transmembrane signaling receptor activity"/>
    <property type="evidence" value="ECO:0007669"/>
    <property type="project" value="InterPro"/>
</dbReference>
<accession>A0A921N9D8</accession>
<dbReference type="CDD" id="cd01068">
    <property type="entry name" value="globin_sensor"/>
    <property type="match status" value="1"/>
</dbReference>
<dbReference type="InterPro" id="IPR044398">
    <property type="entry name" value="Globin-sensor_dom"/>
</dbReference>
<evidence type="ECO:0000256" key="2">
    <source>
        <dbReference type="ARBA" id="ARBA00029447"/>
    </source>
</evidence>
<proteinExistence type="inferred from homology"/>
<dbReference type="Pfam" id="PF00015">
    <property type="entry name" value="MCPsignal"/>
    <property type="match status" value="1"/>
</dbReference>
<dbReference type="PRINTS" id="PR00260">
    <property type="entry name" value="CHEMTRNSDUCR"/>
</dbReference>
<dbReference type="GO" id="GO:0016020">
    <property type="term" value="C:membrane"/>
    <property type="evidence" value="ECO:0007669"/>
    <property type="project" value="InterPro"/>
</dbReference>
<dbReference type="PROSITE" id="PS50111">
    <property type="entry name" value="CHEMOTAXIS_TRANSDUC_2"/>
    <property type="match status" value="1"/>
</dbReference>
<reference evidence="6" key="1">
    <citation type="journal article" date="2021" name="PeerJ">
        <title>Extensive microbial diversity within the chicken gut microbiome revealed by metagenomics and culture.</title>
        <authorList>
            <person name="Gilroy R."/>
            <person name="Ravi A."/>
            <person name="Getino M."/>
            <person name="Pursley I."/>
            <person name="Horton D.L."/>
            <person name="Alikhan N.F."/>
            <person name="Baker D."/>
            <person name="Gharbi K."/>
            <person name="Hall N."/>
            <person name="Watson M."/>
            <person name="Adriaenssens E.M."/>
            <person name="Foster-Nyarko E."/>
            <person name="Jarju S."/>
            <person name="Secka A."/>
            <person name="Antonio M."/>
            <person name="Oren A."/>
            <person name="Chaudhuri R.R."/>
            <person name="La Ragione R."/>
            <person name="Hildebrand F."/>
            <person name="Pallen M.J."/>
        </authorList>
    </citation>
    <scope>NUCLEOTIDE SEQUENCE</scope>
    <source>
        <strain evidence="6">CHK160-4876</strain>
    </source>
</reference>
<reference evidence="6" key="2">
    <citation type="submission" date="2021-09" db="EMBL/GenBank/DDBJ databases">
        <authorList>
            <person name="Gilroy R."/>
        </authorList>
    </citation>
    <scope>NUCLEOTIDE SEQUENCE</scope>
    <source>
        <strain evidence="6">CHK160-4876</strain>
    </source>
</reference>
<dbReference type="InterPro" id="IPR009050">
    <property type="entry name" value="Globin-like_sf"/>
</dbReference>
<dbReference type="SMART" id="SM00283">
    <property type="entry name" value="MA"/>
    <property type="match status" value="1"/>
</dbReference>
<evidence type="ECO:0000256" key="3">
    <source>
        <dbReference type="PROSITE-ProRule" id="PRU00284"/>
    </source>
</evidence>
<organism evidence="6 7">
    <name type="scientific">Metalysinibacillus jejuensis</name>
    <dbReference type="NCBI Taxonomy" id="914327"/>
    <lineage>
        <taxon>Bacteria</taxon>
        <taxon>Bacillati</taxon>
        <taxon>Bacillota</taxon>
        <taxon>Bacilli</taxon>
        <taxon>Bacillales</taxon>
        <taxon>Caryophanaceae</taxon>
        <taxon>Metalysinibacillus</taxon>
    </lineage>
</organism>
<dbReference type="GO" id="GO:0007165">
    <property type="term" value="P:signal transduction"/>
    <property type="evidence" value="ECO:0007669"/>
    <property type="project" value="UniProtKB-KW"/>
</dbReference>
<dbReference type="PANTHER" id="PTHR32089:SF118">
    <property type="entry name" value="HEME-BASED AEROTACTIC TRANSDUCER HEMAT"/>
    <property type="match status" value="1"/>
</dbReference>
<keyword evidence="4" id="KW-0175">Coiled coil</keyword>
<dbReference type="AlphaFoldDB" id="A0A921N9D8"/>
<evidence type="ECO:0000256" key="1">
    <source>
        <dbReference type="ARBA" id="ARBA00023224"/>
    </source>
</evidence>
<dbReference type="InterPro" id="IPR012292">
    <property type="entry name" value="Globin/Proto"/>
</dbReference>
<dbReference type="InterPro" id="IPR004089">
    <property type="entry name" value="MCPsignal_dom"/>
</dbReference>
<feature type="domain" description="Methyl-accepting transducer" evidence="5">
    <location>
        <begin position="213"/>
        <end position="419"/>
    </location>
</feature>
<evidence type="ECO:0000256" key="4">
    <source>
        <dbReference type="SAM" id="Coils"/>
    </source>
</evidence>
<dbReference type="InterPro" id="IPR004090">
    <property type="entry name" value="Chemotax_Me-accpt_rcpt"/>
</dbReference>
<sequence>MAFWSKTKQPTPVTTLATHDVHAVLQVTDPSLRKQLALIHFTIDDLRVLKQLQPYIKEDIERITDVFYDSILVVPELKQIIDERTEVSRLKRALIAYITDMFSGILDDQALMRKQKLAKVHFEIGLAPKWYIGMFQQLQEEMIALLAKRLPHSQLKGMAMKVVAKLINLEMQIVLEEYERENVRLREQQFTKVKDELKNRIVAILQNLQHLTEGTTASVQQITAGTATIEQTIADNITIVNQVQQDAQDGQLDVKKLEKEMNEVTVHTVEMAKVVDQLSHSSQEIISIITLVKTIAEQTNLLALNASIEAARAGEHGKGFAVVAQEVRKLAEQSRDSVERITSLIDTSTTLTNAAVTMIDDMQRNVEASVTVSQTTQHKFKEIAHAVNANKQQIAHVAEEIERLATTIQSINTETTHVATTADELYQATMHF</sequence>